<dbReference type="SUPFAM" id="SSF46785">
    <property type="entry name" value="Winged helix' DNA-binding domain"/>
    <property type="match status" value="1"/>
</dbReference>
<dbReference type="AlphaFoldDB" id="A0A1Y5T7A8"/>
<dbReference type="OrthoDB" id="9813056at2"/>
<evidence type="ECO:0000256" key="4">
    <source>
        <dbReference type="ARBA" id="ARBA00023163"/>
    </source>
</evidence>
<dbReference type="SUPFAM" id="SSF53850">
    <property type="entry name" value="Periplasmic binding protein-like II"/>
    <property type="match status" value="1"/>
</dbReference>
<dbReference type="InterPro" id="IPR036390">
    <property type="entry name" value="WH_DNA-bd_sf"/>
</dbReference>
<evidence type="ECO:0000256" key="3">
    <source>
        <dbReference type="ARBA" id="ARBA00023125"/>
    </source>
</evidence>
<dbReference type="RefSeq" id="WP_085893304.1">
    <property type="nucleotide sequence ID" value="NZ_FWFL01000008.1"/>
</dbReference>
<name>A0A1Y5T7A8_9RHOB</name>
<dbReference type="PRINTS" id="PR00039">
    <property type="entry name" value="HTHLYSR"/>
</dbReference>
<organism evidence="6 7">
    <name type="scientific">Roseovarius litorisediminis</name>
    <dbReference type="NCBI Taxonomy" id="1312363"/>
    <lineage>
        <taxon>Bacteria</taxon>
        <taxon>Pseudomonadati</taxon>
        <taxon>Pseudomonadota</taxon>
        <taxon>Alphaproteobacteria</taxon>
        <taxon>Rhodobacterales</taxon>
        <taxon>Roseobacteraceae</taxon>
        <taxon>Roseovarius</taxon>
    </lineage>
</organism>
<proteinExistence type="inferred from homology"/>
<comment type="similarity">
    <text evidence="1">Belongs to the LysR transcriptional regulatory family.</text>
</comment>
<dbReference type="PROSITE" id="PS50931">
    <property type="entry name" value="HTH_LYSR"/>
    <property type="match status" value="1"/>
</dbReference>
<dbReference type="Proteomes" id="UP000193827">
    <property type="component" value="Unassembled WGS sequence"/>
</dbReference>
<evidence type="ECO:0000313" key="7">
    <source>
        <dbReference type="Proteomes" id="UP000193827"/>
    </source>
</evidence>
<dbReference type="InterPro" id="IPR000847">
    <property type="entry name" value="LysR_HTH_N"/>
</dbReference>
<dbReference type="Gene3D" id="3.40.190.10">
    <property type="entry name" value="Periplasmic binding protein-like II"/>
    <property type="match status" value="2"/>
</dbReference>
<evidence type="ECO:0000259" key="5">
    <source>
        <dbReference type="PROSITE" id="PS50931"/>
    </source>
</evidence>
<accession>A0A1Y5T7A8</accession>
<dbReference type="PANTHER" id="PTHR30537:SF26">
    <property type="entry name" value="GLYCINE CLEAVAGE SYSTEM TRANSCRIPTIONAL ACTIVATOR"/>
    <property type="match status" value="1"/>
</dbReference>
<dbReference type="Pfam" id="PF03466">
    <property type="entry name" value="LysR_substrate"/>
    <property type="match status" value="1"/>
</dbReference>
<reference evidence="6 7" key="1">
    <citation type="submission" date="2017-03" db="EMBL/GenBank/DDBJ databases">
        <authorList>
            <person name="Afonso C.L."/>
            <person name="Miller P.J."/>
            <person name="Scott M.A."/>
            <person name="Spackman E."/>
            <person name="Goraichik I."/>
            <person name="Dimitrov K.M."/>
            <person name="Suarez D.L."/>
            <person name="Swayne D.E."/>
        </authorList>
    </citation>
    <scope>NUCLEOTIDE SEQUENCE [LARGE SCALE GENOMIC DNA]</scope>
    <source>
        <strain evidence="6 7">CECT 8287</strain>
    </source>
</reference>
<feature type="domain" description="HTH lysR-type" evidence="5">
    <location>
        <begin position="6"/>
        <end position="63"/>
    </location>
</feature>
<dbReference type="EMBL" id="FWFL01000008">
    <property type="protein sequence ID" value="SLN57523.1"/>
    <property type="molecule type" value="Genomic_DNA"/>
</dbReference>
<keyword evidence="2" id="KW-0805">Transcription regulation</keyword>
<dbReference type="GO" id="GO:0006351">
    <property type="term" value="P:DNA-templated transcription"/>
    <property type="evidence" value="ECO:0007669"/>
    <property type="project" value="TreeGrafter"/>
</dbReference>
<dbReference type="InterPro" id="IPR036388">
    <property type="entry name" value="WH-like_DNA-bd_sf"/>
</dbReference>
<keyword evidence="7" id="KW-1185">Reference proteome</keyword>
<dbReference type="GO" id="GO:0043565">
    <property type="term" value="F:sequence-specific DNA binding"/>
    <property type="evidence" value="ECO:0007669"/>
    <property type="project" value="TreeGrafter"/>
</dbReference>
<dbReference type="InterPro" id="IPR058163">
    <property type="entry name" value="LysR-type_TF_proteobact-type"/>
</dbReference>
<evidence type="ECO:0000256" key="2">
    <source>
        <dbReference type="ARBA" id="ARBA00023015"/>
    </source>
</evidence>
<evidence type="ECO:0000256" key="1">
    <source>
        <dbReference type="ARBA" id="ARBA00009437"/>
    </source>
</evidence>
<dbReference type="Gene3D" id="1.10.10.10">
    <property type="entry name" value="Winged helix-like DNA-binding domain superfamily/Winged helix DNA-binding domain"/>
    <property type="match status" value="1"/>
</dbReference>
<dbReference type="GO" id="GO:0003700">
    <property type="term" value="F:DNA-binding transcription factor activity"/>
    <property type="evidence" value="ECO:0007669"/>
    <property type="project" value="InterPro"/>
</dbReference>
<evidence type="ECO:0000313" key="6">
    <source>
        <dbReference type="EMBL" id="SLN57523.1"/>
    </source>
</evidence>
<dbReference type="Pfam" id="PF00126">
    <property type="entry name" value="HTH_1"/>
    <property type="match status" value="1"/>
</dbReference>
<dbReference type="PANTHER" id="PTHR30537">
    <property type="entry name" value="HTH-TYPE TRANSCRIPTIONAL REGULATOR"/>
    <property type="match status" value="1"/>
</dbReference>
<gene>
    <name evidence="6" type="primary">gcvA_9</name>
    <name evidence="6" type="ORF">PEL8287_03089</name>
</gene>
<protein>
    <submittedName>
        <fullName evidence="6">Glycine cleavage system transcriptional activator</fullName>
    </submittedName>
</protein>
<keyword evidence="3" id="KW-0238">DNA-binding</keyword>
<keyword evidence="4" id="KW-0804">Transcription</keyword>
<sequence>MGTQVPNLSWLRTFEAAARLLNFTAAGHELGLTQTAVSLHIKALETKLGCDLFVRRPRNLKLTELGNAYLPPVRKALEDLSLSTLGLFGPEMTRAITVRVPISTAVLWLAPQLGVFQALHPGVAVRLVSTIWADSIADDDVDVDIRSGHGNWPGLKVEKLSEESITPVCSADRAKAITGPADLPDQSLIHILGLEDTWSRYFDQHGIAPPQQFEVCVDTTIAALEMVAAGNGIAAIMTRYADAAIAAGRPIAKVGQPVPFGQSHYLVEKADHGPPRPEISAFTDWLRKRFSDGEAYPRN</sequence>
<dbReference type="InterPro" id="IPR005119">
    <property type="entry name" value="LysR_subst-bd"/>
</dbReference>